<name>A0A813GVS9_POLGL</name>
<feature type="signal peptide" evidence="1">
    <location>
        <begin position="1"/>
        <end position="22"/>
    </location>
</feature>
<dbReference type="OrthoDB" id="10046154at2759"/>
<dbReference type="Pfam" id="PF13578">
    <property type="entry name" value="Methyltransf_24"/>
    <property type="match status" value="1"/>
</dbReference>
<feature type="chain" id="PRO_5032964601" description="Methyltransferase domain-containing protein" evidence="1">
    <location>
        <begin position="23"/>
        <end position="341"/>
    </location>
</feature>
<dbReference type="SUPFAM" id="SSF53335">
    <property type="entry name" value="S-adenosyl-L-methionine-dependent methyltransferases"/>
    <property type="match status" value="1"/>
</dbReference>
<evidence type="ECO:0000313" key="3">
    <source>
        <dbReference type="Proteomes" id="UP000654075"/>
    </source>
</evidence>
<organism evidence="2 3">
    <name type="scientific">Polarella glacialis</name>
    <name type="common">Dinoflagellate</name>
    <dbReference type="NCBI Taxonomy" id="89957"/>
    <lineage>
        <taxon>Eukaryota</taxon>
        <taxon>Sar</taxon>
        <taxon>Alveolata</taxon>
        <taxon>Dinophyceae</taxon>
        <taxon>Suessiales</taxon>
        <taxon>Suessiaceae</taxon>
        <taxon>Polarella</taxon>
    </lineage>
</organism>
<dbReference type="Gene3D" id="3.40.50.150">
    <property type="entry name" value="Vaccinia Virus protein VP39"/>
    <property type="match status" value="1"/>
</dbReference>
<dbReference type="PANTHER" id="PTHR37909:SF1">
    <property type="entry name" value="S-ADENOSYL-L-METHIONINE-DEPENDENT METHYLTRANSFERASES SUPERFAMILY PROTEIN"/>
    <property type="match status" value="1"/>
</dbReference>
<sequence length="341" mass="38358">MSCRWNIIAAVPLFSLIFAVDSHSHRQQQQLDGGWCSGLAKDAPSAMSSKSQFGDSRCIHSLEYGVMPTCVCNISEPFLASPFHRSACCHPDAKISCFQDQSQHELHCNGFQSQQLPDLQRVLARRLSAHPDFYRLVQGSASGLAFRRDVMYAHLVCELDLRHFVEVGVQEGKFSSQMLDGLHDLGCSPSIYWMVDPWVRQPFYDDPANAENARQARNFKQAANAVEKYWGVPRLLQLPSAQAAPLFSDGSLDFVYLDGRHDYCGVLEDIMAWWPKLRAGGLLAGNDYGRFDIDDSWNLCANGTRRNGRIERAVQNFFAEGRGVGDAFAFMHEWVVQKSKQ</sequence>
<evidence type="ECO:0000256" key="1">
    <source>
        <dbReference type="SAM" id="SignalP"/>
    </source>
</evidence>
<dbReference type="EMBL" id="CAJNNV010029644">
    <property type="protein sequence ID" value="CAE8629455.1"/>
    <property type="molecule type" value="Genomic_DNA"/>
</dbReference>
<dbReference type="Proteomes" id="UP000654075">
    <property type="component" value="Unassembled WGS sequence"/>
</dbReference>
<comment type="caution">
    <text evidence="2">The sequence shown here is derived from an EMBL/GenBank/DDBJ whole genome shotgun (WGS) entry which is preliminary data.</text>
</comment>
<evidence type="ECO:0008006" key="4">
    <source>
        <dbReference type="Google" id="ProtNLM"/>
    </source>
</evidence>
<evidence type="ECO:0000313" key="2">
    <source>
        <dbReference type="EMBL" id="CAE8629455.1"/>
    </source>
</evidence>
<accession>A0A813GVS9</accession>
<protein>
    <recommendedName>
        <fullName evidence="4">Methyltransferase domain-containing protein</fullName>
    </recommendedName>
</protein>
<keyword evidence="1" id="KW-0732">Signal</keyword>
<reference evidence="2" key="1">
    <citation type="submission" date="2021-02" db="EMBL/GenBank/DDBJ databases">
        <authorList>
            <person name="Dougan E. K."/>
            <person name="Rhodes N."/>
            <person name="Thang M."/>
            <person name="Chan C."/>
        </authorList>
    </citation>
    <scope>NUCLEOTIDE SEQUENCE</scope>
</reference>
<keyword evidence="3" id="KW-1185">Reference proteome</keyword>
<dbReference type="PANTHER" id="PTHR37909">
    <property type="entry name" value="S-ADENOSYL-L-METHIONINE-DEPENDENT METHYLTRANSFERASES SUPERFAMILY PROTEIN"/>
    <property type="match status" value="1"/>
</dbReference>
<proteinExistence type="predicted"/>
<dbReference type="AlphaFoldDB" id="A0A813GVS9"/>
<gene>
    <name evidence="2" type="ORF">PGLA1383_LOCUS45930</name>
</gene>
<dbReference type="InterPro" id="IPR029063">
    <property type="entry name" value="SAM-dependent_MTases_sf"/>
</dbReference>